<name>A0ACB7V625_DIOAL</name>
<dbReference type="Proteomes" id="UP000827976">
    <property type="component" value="Chromosome 11"/>
</dbReference>
<proteinExistence type="predicted"/>
<keyword evidence="2" id="KW-1185">Reference proteome</keyword>
<evidence type="ECO:0000313" key="1">
    <source>
        <dbReference type="EMBL" id="KAH7669014.1"/>
    </source>
</evidence>
<protein>
    <submittedName>
        <fullName evidence="1">DsbB-like protein</fullName>
    </submittedName>
</protein>
<organism evidence="1 2">
    <name type="scientific">Dioscorea alata</name>
    <name type="common">Purple yam</name>
    <dbReference type="NCBI Taxonomy" id="55571"/>
    <lineage>
        <taxon>Eukaryota</taxon>
        <taxon>Viridiplantae</taxon>
        <taxon>Streptophyta</taxon>
        <taxon>Embryophyta</taxon>
        <taxon>Tracheophyta</taxon>
        <taxon>Spermatophyta</taxon>
        <taxon>Magnoliopsida</taxon>
        <taxon>Liliopsida</taxon>
        <taxon>Dioscoreales</taxon>
        <taxon>Dioscoreaceae</taxon>
        <taxon>Dioscorea</taxon>
    </lineage>
</organism>
<dbReference type="EMBL" id="CM037021">
    <property type="protein sequence ID" value="KAH7669014.1"/>
    <property type="molecule type" value="Genomic_DNA"/>
</dbReference>
<reference evidence="2" key="1">
    <citation type="journal article" date="2022" name="Nat. Commun.">
        <title>Chromosome evolution and the genetic basis of agronomically important traits in greater yam.</title>
        <authorList>
            <person name="Bredeson J.V."/>
            <person name="Lyons J.B."/>
            <person name="Oniyinde I.O."/>
            <person name="Okereke N.R."/>
            <person name="Kolade O."/>
            <person name="Nnabue I."/>
            <person name="Nwadili C.O."/>
            <person name="Hribova E."/>
            <person name="Parker M."/>
            <person name="Nwogha J."/>
            <person name="Shu S."/>
            <person name="Carlson J."/>
            <person name="Kariba R."/>
            <person name="Muthemba S."/>
            <person name="Knop K."/>
            <person name="Barton G.J."/>
            <person name="Sherwood A.V."/>
            <person name="Lopez-Montes A."/>
            <person name="Asiedu R."/>
            <person name="Jamnadass R."/>
            <person name="Muchugi A."/>
            <person name="Goodstein D."/>
            <person name="Egesi C.N."/>
            <person name="Featherston J."/>
            <person name="Asfaw A."/>
            <person name="Simpson G.G."/>
            <person name="Dolezel J."/>
            <person name="Hendre P.S."/>
            <person name="Van Deynze A."/>
            <person name="Kumar P.L."/>
            <person name="Obidiegwu J.E."/>
            <person name="Bhattacharjee R."/>
            <person name="Rokhsar D.S."/>
        </authorList>
    </citation>
    <scope>NUCLEOTIDE SEQUENCE [LARGE SCALE GENOMIC DNA]</scope>
    <source>
        <strain evidence="2">cv. TDa95/00328</strain>
    </source>
</reference>
<sequence>MDLELITQERPVLDMLIQVFDGRIKMFKLGYSYLQFRLEDVALILGLRCDGDAINFKKTKERCALEDEYFTKIVDRTRNCLVRTLMKLVEEKEAKKERSFIKLLLVYILGNLFFSTTMCSVTSWLADYVDNLSKLDQYAWAQTTQKWLMEDVPSAAARVKVRCSGKTTRMRYLKGCVIALNHWFYEVARKGKKLRFGKTPCILCYGQNSYMKQAGATALVESLKGSQVNNCFNYVRIELLIGVAIRSFYSCIIHCKWSTYIL</sequence>
<evidence type="ECO:0000313" key="2">
    <source>
        <dbReference type="Proteomes" id="UP000827976"/>
    </source>
</evidence>
<accession>A0ACB7V625</accession>
<comment type="caution">
    <text evidence="1">The sequence shown here is derived from an EMBL/GenBank/DDBJ whole genome shotgun (WGS) entry which is preliminary data.</text>
</comment>
<gene>
    <name evidence="1" type="ORF">IHE45_11G048800</name>
</gene>